<gene>
    <name evidence="5" type="ORF">NE398_02315</name>
</gene>
<evidence type="ECO:0000259" key="4">
    <source>
        <dbReference type="PROSITE" id="PS50110"/>
    </source>
</evidence>
<dbReference type="InterPro" id="IPR001789">
    <property type="entry name" value="Sig_transdc_resp-reg_receiver"/>
</dbReference>
<sequence length="50" mass="5664">MYKLIIDEDEEIIRKGLVHTIDWLSMGFTVIEEAEDGEEGLAVISKLSLI</sequence>
<comment type="caution">
    <text evidence="5">The sequence shown here is derived from an EMBL/GenBank/DDBJ whole genome shotgun (WGS) entry which is preliminary data.</text>
</comment>
<dbReference type="InterPro" id="IPR011006">
    <property type="entry name" value="CheY-like_superfamily"/>
</dbReference>
<evidence type="ECO:0000256" key="3">
    <source>
        <dbReference type="PROSITE-ProRule" id="PRU00169"/>
    </source>
</evidence>
<dbReference type="AlphaFoldDB" id="A0A9X3XG56"/>
<proteinExistence type="predicted"/>
<protein>
    <recommendedName>
        <fullName evidence="1">Stage 0 sporulation protein A homolog</fullName>
    </recommendedName>
</protein>
<dbReference type="GO" id="GO:0000160">
    <property type="term" value="P:phosphorelay signal transduction system"/>
    <property type="evidence" value="ECO:0007669"/>
    <property type="project" value="InterPro"/>
</dbReference>
<feature type="domain" description="Response regulatory" evidence="4">
    <location>
        <begin position="3"/>
        <end position="50"/>
    </location>
</feature>
<dbReference type="EMBL" id="JAMRYU010000001">
    <property type="protein sequence ID" value="MDC4239005.1"/>
    <property type="molecule type" value="Genomic_DNA"/>
</dbReference>
<keyword evidence="6" id="KW-1185">Reference proteome</keyword>
<dbReference type="RefSeq" id="WP_185955528.1">
    <property type="nucleotide sequence ID" value="NZ_CAXSLY010000004.1"/>
</dbReference>
<comment type="caution">
    <text evidence="3">Lacks conserved residue(s) required for the propagation of feature annotation.</text>
</comment>
<name>A0A9X3XG56_9CLOT</name>
<evidence type="ECO:0000256" key="1">
    <source>
        <dbReference type="ARBA" id="ARBA00018672"/>
    </source>
</evidence>
<organism evidence="5 6">
    <name type="scientific">Clostridium tertium</name>
    <dbReference type="NCBI Taxonomy" id="1559"/>
    <lineage>
        <taxon>Bacteria</taxon>
        <taxon>Bacillati</taxon>
        <taxon>Bacillota</taxon>
        <taxon>Clostridia</taxon>
        <taxon>Eubacteriales</taxon>
        <taxon>Clostridiaceae</taxon>
        <taxon>Clostridium</taxon>
    </lineage>
</organism>
<reference evidence="5" key="1">
    <citation type="submission" date="2022-05" db="EMBL/GenBank/DDBJ databases">
        <title>Draft genome sequence of Clostridium tertium strain CP3 isolated from Peru.</title>
        <authorList>
            <person name="Hurtado R."/>
            <person name="Lima L."/>
            <person name="Sousa T."/>
            <person name="Jaiswal A.K."/>
            <person name="Tiwari S."/>
            <person name="Maturrano L."/>
            <person name="Brenig B."/>
            <person name="Azevedo V."/>
        </authorList>
    </citation>
    <scope>NUCLEOTIDE SEQUENCE</scope>
    <source>
        <strain evidence="5">CP3</strain>
    </source>
</reference>
<evidence type="ECO:0000256" key="2">
    <source>
        <dbReference type="ARBA" id="ARBA00024867"/>
    </source>
</evidence>
<dbReference type="Proteomes" id="UP001141183">
    <property type="component" value="Unassembled WGS sequence"/>
</dbReference>
<dbReference type="SUPFAM" id="SSF52172">
    <property type="entry name" value="CheY-like"/>
    <property type="match status" value="1"/>
</dbReference>
<accession>A0A9X3XG56</accession>
<dbReference type="PROSITE" id="PS50110">
    <property type="entry name" value="RESPONSE_REGULATORY"/>
    <property type="match status" value="1"/>
</dbReference>
<evidence type="ECO:0000313" key="5">
    <source>
        <dbReference type="EMBL" id="MDC4239005.1"/>
    </source>
</evidence>
<evidence type="ECO:0000313" key="6">
    <source>
        <dbReference type="Proteomes" id="UP001141183"/>
    </source>
</evidence>
<dbReference type="Gene3D" id="3.40.50.2300">
    <property type="match status" value="1"/>
</dbReference>
<comment type="function">
    <text evidence="2">May play the central regulatory role in sporulation. It may be an element of the effector pathway responsible for the activation of sporulation genes in response to nutritional stress. Spo0A may act in concert with spo0H (a sigma factor) to control the expression of some genes that are critical to the sporulation process.</text>
</comment>